<dbReference type="AlphaFoldDB" id="A0A8H7A979"/>
<accession>A0A8H7A979</accession>
<evidence type="ECO:0000313" key="1">
    <source>
        <dbReference type="EMBL" id="KAF7503729.1"/>
    </source>
</evidence>
<organism evidence="1 2">
    <name type="scientific">Endocarpon pusillum</name>
    <dbReference type="NCBI Taxonomy" id="364733"/>
    <lineage>
        <taxon>Eukaryota</taxon>
        <taxon>Fungi</taxon>
        <taxon>Dikarya</taxon>
        <taxon>Ascomycota</taxon>
        <taxon>Pezizomycotina</taxon>
        <taxon>Eurotiomycetes</taxon>
        <taxon>Chaetothyriomycetidae</taxon>
        <taxon>Verrucariales</taxon>
        <taxon>Verrucariaceae</taxon>
        <taxon>Endocarpon</taxon>
    </lineage>
</organism>
<evidence type="ECO:0000313" key="2">
    <source>
        <dbReference type="Proteomes" id="UP000606974"/>
    </source>
</evidence>
<proteinExistence type="predicted"/>
<keyword evidence="2" id="KW-1185">Reference proteome</keyword>
<comment type="caution">
    <text evidence="1">The sequence shown here is derived from an EMBL/GenBank/DDBJ whole genome shotgun (WGS) entry which is preliminary data.</text>
</comment>
<dbReference type="Proteomes" id="UP000606974">
    <property type="component" value="Unassembled WGS sequence"/>
</dbReference>
<sequence>MLDGHRSSFEPGIGGVGSLAGGVEVGIGKLPGVEDWKLPYCYGSSDCLVYRPRIPCDSSDLQVEMEFGEVKIRVWILWE</sequence>
<reference evidence="1" key="1">
    <citation type="submission" date="2020-02" db="EMBL/GenBank/DDBJ databases">
        <authorList>
            <person name="Palmer J.M."/>
        </authorList>
    </citation>
    <scope>NUCLEOTIDE SEQUENCE</scope>
    <source>
        <strain evidence="1">EPUS1.4</strain>
        <tissue evidence="1">Thallus</tissue>
    </source>
</reference>
<protein>
    <submittedName>
        <fullName evidence="1">Uncharacterized protein</fullName>
    </submittedName>
</protein>
<dbReference type="EMBL" id="JAACFV010000165">
    <property type="protein sequence ID" value="KAF7503729.1"/>
    <property type="molecule type" value="Genomic_DNA"/>
</dbReference>
<name>A0A8H7A979_9EURO</name>
<gene>
    <name evidence="1" type="ORF">GJ744_003354</name>
</gene>